<reference evidence="10 11" key="1">
    <citation type="journal article" date="2015" name="Genome Biol.">
        <title>Comparative genomics of Steinernema reveals deeply conserved gene regulatory networks.</title>
        <authorList>
            <person name="Dillman A.R."/>
            <person name="Macchietto M."/>
            <person name="Porter C.F."/>
            <person name="Rogers A."/>
            <person name="Williams B."/>
            <person name="Antoshechkin I."/>
            <person name="Lee M.M."/>
            <person name="Goodwin Z."/>
            <person name="Lu X."/>
            <person name="Lewis E.E."/>
            <person name="Goodrich-Blair H."/>
            <person name="Stock S.P."/>
            <person name="Adams B.J."/>
            <person name="Sternberg P.W."/>
            <person name="Mortazavi A."/>
        </authorList>
    </citation>
    <scope>NUCLEOTIDE SEQUENCE [LARGE SCALE GENOMIC DNA]</scope>
    <source>
        <strain evidence="10 11">ALL</strain>
    </source>
</reference>
<dbReference type="GO" id="GO:0006895">
    <property type="term" value="P:Golgi to endosome transport"/>
    <property type="evidence" value="ECO:0007669"/>
    <property type="project" value="TreeGrafter"/>
</dbReference>
<protein>
    <recommendedName>
        <fullName evidence="12">Protein SYS1 homolog</fullName>
    </recommendedName>
</protein>
<evidence type="ECO:0000313" key="10">
    <source>
        <dbReference type="EMBL" id="TKR93557.1"/>
    </source>
</evidence>
<comment type="subcellular location">
    <subcellularLocation>
        <location evidence="1">Golgi apparatus membrane</location>
        <topology evidence="1">Multi-pass membrane protein</topology>
    </subcellularLocation>
</comment>
<dbReference type="GO" id="GO:0005802">
    <property type="term" value="C:trans-Golgi network"/>
    <property type="evidence" value="ECO:0007669"/>
    <property type="project" value="TreeGrafter"/>
</dbReference>
<evidence type="ECO:0000256" key="8">
    <source>
        <dbReference type="ARBA" id="ARBA00023136"/>
    </source>
</evidence>
<keyword evidence="7" id="KW-0333">Golgi apparatus</keyword>
<dbReference type="PANTHER" id="PTHR12952:SF0">
    <property type="entry name" value="PROTEIN SYS1 HOMOLOG"/>
    <property type="match status" value="1"/>
</dbReference>
<feature type="transmembrane region" description="Helical" evidence="9">
    <location>
        <begin position="12"/>
        <end position="39"/>
    </location>
</feature>
<keyword evidence="3" id="KW-0813">Transport</keyword>
<dbReference type="GO" id="GO:0034067">
    <property type="term" value="P:protein localization to Golgi apparatus"/>
    <property type="evidence" value="ECO:0007669"/>
    <property type="project" value="TreeGrafter"/>
</dbReference>
<evidence type="ECO:0000256" key="4">
    <source>
        <dbReference type="ARBA" id="ARBA00022692"/>
    </source>
</evidence>
<keyword evidence="5" id="KW-0653">Protein transport</keyword>
<dbReference type="InterPro" id="IPR019185">
    <property type="entry name" value="Integral_membrane_SYS1-rel"/>
</dbReference>
<evidence type="ECO:0000256" key="1">
    <source>
        <dbReference type="ARBA" id="ARBA00004653"/>
    </source>
</evidence>
<evidence type="ECO:0000256" key="6">
    <source>
        <dbReference type="ARBA" id="ARBA00022989"/>
    </source>
</evidence>
<evidence type="ECO:0000256" key="3">
    <source>
        <dbReference type="ARBA" id="ARBA00022448"/>
    </source>
</evidence>
<feature type="transmembrane region" description="Helical" evidence="9">
    <location>
        <begin position="109"/>
        <end position="130"/>
    </location>
</feature>
<dbReference type="EMBL" id="AZBU02000002">
    <property type="protein sequence ID" value="TKR93557.1"/>
    <property type="molecule type" value="Genomic_DNA"/>
</dbReference>
<dbReference type="OrthoDB" id="542931at2759"/>
<reference evidence="10 11" key="2">
    <citation type="journal article" date="2019" name="G3 (Bethesda)">
        <title>Hybrid Assembly of the Genome of the Entomopathogenic Nematode Steinernema carpocapsae Identifies the X-Chromosome.</title>
        <authorList>
            <person name="Serra L."/>
            <person name="Macchietto M."/>
            <person name="Macias-Munoz A."/>
            <person name="McGill C.J."/>
            <person name="Rodriguez I.M."/>
            <person name="Rodriguez B."/>
            <person name="Murad R."/>
            <person name="Mortazavi A."/>
        </authorList>
    </citation>
    <scope>NUCLEOTIDE SEQUENCE [LARGE SCALE GENOMIC DNA]</scope>
    <source>
        <strain evidence="10 11">ALL</strain>
    </source>
</reference>
<keyword evidence="8 9" id="KW-0472">Membrane</keyword>
<feature type="transmembrane region" description="Helical" evidence="9">
    <location>
        <begin position="84"/>
        <end position="103"/>
    </location>
</feature>
<gene>
    <name evidence="10" type="ORF">L596_007984</name>
</gene>
<dbReference type="STRING" id="34508.A0A4U5PB31"/>
<name>A0A4U5PB31_STECR</name>
<evidence type="ECO:0000256" key="5">
    <source>
        <dbReference type="ARBA" id="ARBA00022927"/>
    </source>
</evidence>
<evidence type="ECO:0008006" key="12">
    <source>
        <dbReference type="Google" id="ProtNLM"/>
    </source>
</evidence>
<keyword evidence="4 9" id="KW-0812">Transmembrane</keyword>
<dbReference type="PANTHER" id="PTHR12952">
    <property type="entry name" value="SYS1"/>
    <property type="match status" value="1"/>
</dbReference>
<feature type="transmembrane region" description="Helical" evidence="9">
    <location>
        <begin position="59"/>
        <end position="77"/>
    </location>
</feature>
<keyword evidence="11" id="KW-1185">Reference proteome</keyword>
<comment type="similarity">
    <text evidence="2">Belongs to the SYS1 family.</text>
</comment>
<dbReference type="Pfam" id="PF09801">
    <property type="entry name" value="SYS1"/>
    <property type="match status" value="1"/>
</dbReference>
<evidence type="ECO:0000256" key="2">
    <source>
        <dbReference type="ARBA" id="ARBA00008160"/>
    </source>
</evidence>
<keyword evidence="6 9" id="KW-1133">Transmembrane helix</keyword>
<dbReference type="GO" id="GO:0000139">
    <property type="term" value="C:Golgi membrane"/>
    <property type="evidence" value="ECO:0007669"/>
    <property type="project" value="UniProtKB-SubCell"/>
</dbReference>
<proteinExistence type="inferred from homology"/>
<comment type="caution">
    <text evidence="10">The sequence shown here is derived from an EMBL/GenBank/DDBJ whole genome shotgun (WGS) entry which is preliminary data.</text>
</comment>
<evidence type="ECO:0000313" key="11">
    <source>
        <dbReference type="Proteomes" id="UP000298663"/>
    </source>
</evidence>
<dbReference type="GO" id="GO:0043001">
    <property type="term" value="P:Golgi to plasma membrane protein transport"/>
    <property type="evidence" value="ECO:0007669"/>
    <property type="project" value="TreeGrafter"/>
</dbReference>
<evidence type="ECO:0000256" key="7">
    <source>
        <dbReference type="ARBA" id="ARBA00023034"/>
    </source>
</evidence>
<organism evidence="10 11">
    <name type="scientific">Steinernema carpocapsae</name>
    <name type="common">Entomopathogenic nematode</name>
    <dbReference type="NCBI Taxonomy" id="34508"/>
    <lineage>
        <taxon>Eukaryota</taxon>
        <taxon>Metazoa</taxon>
        <taxon>Ecdysozoa</taxon>
        <taxon>Nematoda</taxon>
        <taxon>Chromadorea</taxon>
        <taxon>Rhabditida</taxon>
        <taxon>Tylenchina</taxon>
        <taxon>Panagrolaimomorpha</taxon>
        <taxon>Strongyloidoidea</taxon>
        <taxon>Steinernematidae</taxon>
        <taxon>Steinernema</taxon>
    </lineage>
</organism>
<accession>A0A4U5PB31</accession>
<evidence type="ECO:0000256" key="9">
    <source>
        <dbReference type="SAM" id="Phobius"/>
    </source>
</evidence>
<dbReference type="AlphaFoldDB" id="A0A4U5PB31"/>
<dbReference type="Proteomes" id="UP000298663">
    <property type="component" value="Unassembled WGS sequence"/>
</dbReference>
<sequence length="148" mass="17211">MPAFRSFVWDPCLIISQILCMVTVFYSVQCFFMTIHSYIGAFQPSLHYVFAVQVFRPMIVIQLLTSLATAFALSIVVQRAKQCLDFVCTVHFWHLIVVVFYARSFPTQISWWILQFVCITMSTVFGEFLCMRIETREIPVSTNPKMEV</sequence>
<dbReference type="GO" id="GO:0005829">
    <property type="term" value="C:cytosol"/>
    <property type="evidence" value="ECO:0007669"/>
    <property type="project" value="GOC"/>
</dbReference>